<name>A0AAV3NQI5_LITER</name>
<keyword evidence="3" id="KW-1185">Reference proteome</keyword>
<protein>
    <submittedName>
        <fullName evidence="2">Uncharacterized protein</fullName>
    </submittedName>
</protein>
<feature type="compositionally biased region" description="Basic and acidic residues" evidence="1">
    <location>
        <begin position="152"/>
        <end position="169"/>
    </location>
</feature>
<sequence length="261" mass="28543">MTSDRESQSPANWALLVSLRTGRLCHRIGSEFIVEPYNPYRFSRQFGYTPTIPALSGSTRETVDLPTSLKLWRRGIFSRALQTITFPGNTSFHTPPLSCKTWLSEFVPFEAPRSTFVKHRKWKGLPAGVQPSILVFQSSGPSMRKRFSSSTVEDRDPKHAGGARKDTSSSRRSMVASPVRKSPEPIIPTLIPNNVIVEVSSSVSSQEHTELVETGGSSKCLAIEVAESHPPAPPALSMLQGAKAILCTGASFLWACICDGL</sequence>
<dbReference type="Proteomes" id="UP001454036">
    <property type="component" value="Unassembled WGS sequence"/>
</dbReference>
<evidence type="ECO:0000256" key="1">
    <source>
        <dbReference type="SAM" id="MobiDB-lite"/>
    </source>
</evidence>
<organism evidence="2 3">
    <name type="scientific">Lithospermum erythrorhizon</name>
    <name type="common">Purple gromwell</name>
    <name type="synonym">Lithospermum officinale var. erythrorhizon</name>
    <dbReference type="NCBI Taxonomy" id="34254"/>
    <lineage>
        <taxon>Eukaryota</taxon>
        <taxon>Viridiplantae</taxon>
        <taxon>Streptophyta</taxon>
        <taxon>Embryophyta</taxon>
        <taxon>Tracheophyta</taxon>
        <taxon>Spermatophyta</taxon>
        <taxon>Magnoliopsida</taxon>
        <taxon>eudicotyledons</taxon>
        <taxon>Gunneridae</taxon>
        <taxon>Pentapetalae</taxon>
        <taxon>asterids</taxon>
        <taxon>lamiids</taxon>
        <taxon>Boraginales</taxon>
        <taxon>Boraginaceae</taxon>
        <taxon>Boraginoideae</taxon>
        <taxon>Lithospermeae</taxon>
        <taxon>Lithospermum</taxon>
    </lineage>
</organism>
<dbReference type="AlphaFoldDB" id="A0AAV3NQI5"/>
<comment type="caution">
    <text evidence="2">The sequence shown here is derived from an EMBL/GenBank/DDBJ whole genome shotgun (WGS) entry which is preliminary data.</text>
</comment>
<accession>A0AAV3NQI5</accession>
<reference evidence="2 3" key="1">
    <citation type="submission" date="2024-01" db="EMBL/GenBank/DDBJ databases">
        <title>The complete chloroplast genome sequence of Lithospermum erythrorhizon: insights into the phylogenetic relationship among Boraginaceae species and the maternal lineages of purple gromwells.</title>
        <authorList>
            <person name="Okada T."/>
            <person name="Watanabe K."/>
        </authorList>
    </citation>
    <scope>NUCLEOTIDE SEQUENCE [LARGE SCALE GENOMIC DNA]</scope>
</reference>
<proteinExistence type="predicted"/>
<feature type="region of interest" description="Disordered" evidence="1">
    <location>
        <begin position="140"/>
        <end position="180"/>
    </location>
</feature>
<evidence type="ECO:0000313" key="3">
    <source>
        <dbReference type="Proteomes" id="UP001454036"/>
    </source>
</evidence>
<dbReference type="EMBL" id="BAABME010000279">
    <property type="protein sequence ID" value="GAA0141376.1"/>
    <property type="molecule type" value="Genomic_DNA"/>
</dbReference>
<evidence type="ECO:0000313" key="2">
    <source>
        <dbReference type="EMBL" id="GAA0141376.1"/>
    </source>
</evidence>
<gene>
    <name evidence="2" type="ORF">LIER_02530</name>
</gene>